<dbReference type="Proteomes" id="UP001049176">
    <property type="component" value="Chromosome 1"/>
</dbReference>
<dbReference type="EMBL" id="CM032181">
    <property type="protein sequence ID" value="KAG7098160.1"/>
    <property type="molecule type" value="Genomic_DNA"/>
</dbReference>
<dbReference type="GeneID" id="66069205"/>
<name>A0A9P8AEA1_9AGAR</name>
<gene>
    <name evidence="1" type="ORF">E1B28_000129</name>
</gene>
<accession>A0A9P8AEA1</accession>
<proteinExistence type="predicted"/>
<dbReference type="KEGG" id="more:E1B28_000129"/>
<dbReference type="RefSeq" id="XP_043014630.1">
    <property type="nucleotide sequence ID" value="XM_043145930.1"/>
</dbReference>
<sequence length="64" mass="7126">MILRQQPREVETAIQAEKKKLSPEDPAECGRQAFVGPVAEADSDVEFILKYAVNSAKWSASYDI</sequence>
<organism evidence="1 2">
    <name type="scientific">Marasmius oreades</name>
    <name type="common">fairy-ring Marasmius</name>
    <dbReference type="NCBI Taxonomy" id="181124"/>
    <lineage>
        <taxon>Eukaryota</taxon>
        <taxon>Fungi</taxon>
        <taxon>Dikarya</taxon>
        <taxon>Basidiomycota</taxon>
        <taxon>Agaricomycotina</taxon>
        <taxon>Agaricomycetes</taxon>
        <taxon>Agaricomycetidae</taxon>
        <taxon>Agaricales</taxon>
        <taxon>Marasmiineae</taxon>
        <taxon>Marasmiaceae</taxon>
        <taxon>Marasmius</taxon>
    </lineage>
</organism>
<evidence type="ECO:0000313" key="2">
    <source>
        <dbReference type="Proteomes" id="UP001049176"/>
    </source>
</evidence>
<keyword evidence="2" id="KW-1185">Reference proteome</keyword>
<dbReference type="AlphaFoldDB" id="A0A9P8AEA1"/>
<protein>
    <submittedName>
        <fullName evidence="1">Uncharacterized protein</fullName>
    </submittedName>
</protein>
<evidence type="ECO:0000313" key="1">
    <source>
        <dbReference type="EMBL" id="KAG7098160.1"/>
    </source>
</evidence>
<comment type="caution">
    <text evidence="1">The sequence shown here is derived from an EMBL/GenBank/DDBJ whole genome shotgun (WGS) entry which is preliminary data.</text>
</comment>
<reference evidence="1" key="1">
    <citation type="journal article" date="2021" name="Genome Biol. Evol.">
        <title>The assembled and annotated genome of the fairy-ring fungus Marasmius oreades.</title>
        <authorList>
            <person name="Hiltunen M."/>
            <person name="Ament-Velasquez S.L."/>
            <person name="Johannesson H."/>
        </authorList>
    </citation>
    <scope>NUCLEOTIDE SEQUENCE</scope>
    <source>
        <strain evidence="1">03SP1</strain>
    </source>
</reference>